<dbReference type="InterPro" id="IPR012337">
    <property type="entry name" value="RNaseH-like_sf"/>
</dbReference>
<organism evidence="2 3">
    <name type="scientific">Didymodactylos carnosus</name>
    <dbReference type="NCBI Taxonomy" id="1234261"/>
    <lineage>
        <taxon>Eukaryota</taxon>
        <taxon>Metazoa</taxon>
        <taxon>Spiralia</taxon>
        <taxon>Gnathifera</taxon>
        <taxon>Rotifera</taxon>
        <taxon>Eurotatoria</taxon>
        <taxon>Bdelloidea</taxon>
        <taxon>Philodinida</taxon>
        <taxon>Philodinidae</taxon>
        <taxon>Didymodactylos</taxon>
    </lineage>
</organism>
<dbReference type="InterPro" id="IPR050951">
    <property type="entry name" value="Retrovirus_Pol_polyprotein"/>
</dbReference>
<evidence type="ECO:0000313" key="3">
    <source>
        <dbReference type="Proteomes" id="UP000681722"/>
    </source>
</evidence>
<dbReference type="PANTHER" id="PTHR37984:SF5">
    <property type="entry name" value="PROTEIN NYNRIN-LIKE"/>
    <property type="match status" value="1"/>
</dbReference>
<dbReference type="SUPFAM" id="SSF53098">
    <property type="entry name" value="Ribonuclease H-like"/>
    <property type="match status" value="1"/>
</dbReference>
<dbReference type="InterPro" id="IPR036397">
    <property type="entry name" value="RNaseH_sf"/>
</dbReference>
<evidence type="ECO:0000313" key="2">
    <source>
        <dbReference type="EMBL" id="CAF4540611.1"/>
    </source>
</evidence>
<dbReference type="AlphaFoldDB" id="A0A8S2Y521"/>
<protein>
    <recommendedName>
        <fullName evidence="1">Integrase catalytic domain-containing protein</fullName>
    </recommendedName>
</protein>
<dbReference type="EMBL" id="CAJOBC010113523">
    <property type="protein sequence ID" value="CAF4540611.1"/>
    <property type="molecule type" value="Genomic_DNA"/>
</dbReference>
<dbReference type="Gene3D" id="3.30.420.10">
    <property type="entry name" value="Ribonuclease H-like superfamily/Ribonuclease H"/>
    <property type="match status" value="1"/>
</dbReference>
<dbReference type="InterPro" id="IPR001584">
    <property type="entry name" value="Integrase_cat-core"/>
</dbReference>
<evidence type="ECO:0000259" key="1">
    <source>
        <dbReference type="PROSITE" id="PS50994"/>
    </source>
</evidence>
<dbReference type="OrthoDB" id="10062030at2759"/>
<comment type="caution">
    <text evidence="2">The sequence shown here is derived from an EMBL/GenBank/DDBJ whole genome shotgun (WGS) entry which is preliminary data.</text>
</comment>
<dbReference type="PANTHER" id="PTHR37984">
    <property type="entry name" value="PROTEIN CBG26694"/>
    <property type="match status" value="1"/>
</dbReference>
<feature type="non-terminal residue" evidence="2">
    <location>
        <position position="308"/>
    </location>
</feature>
<reference evidence="2" key="1">
    <citation type="submission" date="2021-02" db="EMBL/GenBank/DDBJ databases">
        <authorList>
            <person name="Nowell W R."/>
        </authorList>
    </citation>
    <scope>NUCLEOTIDE SEQUENCE</scope>
</reference>
<gene>
    <name evidence="2" type="ORF">SRO942_LOCUS46571</name>
</gene>
<sequence length="308" mass="34558">MRTTTGSDIANVLVNEVICRYGCPKYILSDNGPQFVSDIFQQVCMVLGVKNKFTASYHPQTNMTERVNRNLKPMIAQYTQGRPQSWDKEIQKLAFALRTSVNETTGETPAFLNLGRDPKLPIDILTDIIPTGPPLPPTTTAIVNYRSQLVQNLQYAHRVAYDHSEVAKAHQKRQYDKHTTNKTFQEGQLVWVAIAQGHLAGKWHAGKLNPRWQGPCRIIRQFARSSFSVRRLIDGCDLGTVNSDRLKPYYEPLGSSSTPMLTLPDNSSLTSSAVIPPLMSLPVSSVPITDLRRSRRIIRAVKRDGMVN</sequence>
<name>A0A8S2Y521_9BILA</name>
<proteinExistence type="predicted"/>
<feature type="domain" description="Integrase catalytic" evidence="1">
    <location>
        <begin position="1"/>
        <end position="117"/>
    </location>
</feature>
<dbReference type="GO" id="GO:0015074">
    <property type="term" value="P:DNA integration"/>
    <property type="evidence" value="ECO:0007669"/>
    <property type="project" value="InterPro"/>
</dbReference>
<accession>A0A8S2Y521</accession>
<dbReference type="Proteomes" id="UP000681722">
    <property type="component" value="Unassembled WGS sequence"/>
</dbReference>
<dbReference type="GO" id="GO:0003676">
    <property type="term" value="F:nucleic acid binding"/>
    <property type="evidence" value="ECO:0007669"/>
    <property type="project" value="InterPro"/>
</dbReference>
<dbReference type="PROSITE" id="PS50994">
    <property type="entry name" value="INTEGRASE"/>
    <property type="match status" value="1"/>
</dbReference>